<feature type="transmembrane region" description="Helical" evidence="10">
    <location>
        <begin position="29"/>
        <end position="47"/>
    </location>
</feature>
<dbReference type="Pfam" id="PF00420">
    <property type="entry name" value="Oxidored_q2"/>
    <property type="match status" value="1"/>
</dbReference>
<protein>
    <recommendedName>
        <fullName evidence="3">NADH-ubiquinone oxidoreductase chain 4L</fullName>
    </recommendedName>
    <alternativeName>
        <fullName evidence="9">NADH dehydrogenase subunit 4L</fullName>
    </alternativeName>
</protein>
<feature type="transmembrane region" description="Helical" evidence="10">
    <location>
        <begin position="6"/>
        <end position="24"/>
    </location>
</feature>
<dbReference type="InterPro" id="IPR039428">
    <property type="entry name" value="NUOK/Mnh_C1-like"/>
</dbReference>
<keyword evidence="8 10" id="KW-0472">Membrane</keyword>
<evidence type="ECO:0000256" key="10">
    <source>
        <dbReference type="SAM" id="Phobius"/>
    </source>
</evidence>
<evidence type="ECO:0000256" key="3">
    <source>
        <dbReference type="ARBA" id="ARBA00016612"/>
    </source>
</evidence>
<name>A0A481MVM2_PATFE</name>
<accession>A0A481MVM2</accession>
<dbReference type="AlphaFoldDB" id="A0A481MVM2"/>
<geneLocation type="mitochondrion" evidence="11"/>
<organism evidence="11">
    <name type="scientific">Patella ferruginea</name>
    <name type="common">Ribbed Mediterranean limpet</name>
    <dbReference type="NCBI Taxonomy" id="87961"/>
    <lineage>
        <taxon>Eukaryota</taxon>
        <taxon>Metazoa</taxon>
        <taxon>Spiralia</taxon>
        <taxon>Lophotrochozoa</taxon>
        <taxon>Mollusca</taxon>
        <taxon>Gastropoda</taxon>
        <taxon>Patellogastropoda</taxon>
        <taxon>Patelloidea</taxon>
        <taxon>Patellidae</taxon>
        <taxon>Patella</taxon>
    </lineage>
</organism>
<comment type="similarity">
    <text evidence="2">Belongs to the complex I subunit 4L family.</text>
</comment>
<evidence type="ECO:0000256" key="1">
    <source>
        <dbReference type="ARBA" id="ARBA00004141"/>
    </source>
</evidence>
<keyword evidence="6 10" id="KW-1133">Transmembrane helix</keyword>
<keyword evidence="11" id="KW-0496">Mitochondrion</keyword>
<comment type="subcellular location">
    <subcellularLocation>
        <location evidence="1">Membrane</location>
        <topology evidence="1">Multi-pass membrane protein</topology>
    </subcellularLocation>
</comment>
<dbReference type="EMBL" id="MH916654">
    <property type="protein sequence ID" value="QAU54095.1"/>
    <property type="molecule type" value="Genomic_DNA"/>
</dbReference>
<feature type="transmembrane region" description="Helical" evidence="10">
    <location>
        <begin position="59"/>
        <end position="82"/>
    </location>
</feature>
<evidence type="ECO:0000256" key="5">
    <source>
        <dbReference type="ARBA" id="ARBA00022967"/>
    </source>
</evidence>
<sequence>MLQDNNMMTTGFIMLLVTMICLVIQNSRALMVLFLFEVLTLSIYLMFSTKFIMQGSPLPAMIFLVLSICEASVGLALLVSIIRSYGSDQVFSK</sequence>
<dbReference type="GO" id="GO:0016020">
    <property type="term" value="C:membrane"/>
    <property type="evidence" value="ECO:0007669"/>
    <property type="project" value="UniProtKB-SubCell"/>
</dbReference>
<dbReference type="Gene3D" id="1.10.287.3510">
    <property type="match status" value="1"/>
</dbReference>
<evidence type="ECO:0000256" key="8">
    <source>
        <dbReference type="ARBA" id="ARBA00023136"/>
    </source>
</evidence>
<keyword evidence="7" id="KW-0520">NAD</keyword>
<keyword evidence="5" id="KW-1278">Translocase</keyword>
<keyword evidence="4 10" id="KW-0812">Transmembrane</keyword>
<reference evidence="11" key="1">
    <citation type="journal article" date="2018" name="Mol. Phylogenet. Evol.">
        <title>New patellogastropod mitogenomes help counteracting long-branch attraction in the deep phylogeny of gastropod mollusks.</title>
        <authorList>
            <person name="Uribe J.E."/>
            <person name="Irisarri I."/>
            <person name="Templado J."/>
            <person name="Zardoya R."/>
        </authorList>
    </citation>
    <scope>NUCLEOTIDE SEQUENCE</scope>
</reference>
<gene>
    <name evidence="11" type="primary">ND4L</name>
</gene>
<proteinExistence type="inferred from homology"/>
<evidence type="ECO:0000256" key="4">
    <source>
        <dbReference type="ARBA" id="ARBA00022692"/>
    </source>
</evidence>
<evidence type="ECO:0000256" key="9">
    <source>
        <dbReference type="ARBA" id="ARBA00031586"/>
    </source>
</evidence>
<evidence type="ECO:0000313" key="11">
    <source>
        <dbReference type="EMBL" id="QAU54095.1"/>
    </source>
</evidence>
<evidence type="ECO:0000256" key="7">
    <source>
        <dbReference type="ARBA" id="ARBA00023027"/>
    </source>
</evidence>
<evidence type="ECO:0000256" key="2">
    <source>
        <dbReference type="ARBA" id="ARBA00010519"/>
    </source>
</evidence>
<evidence type="ECO:0000256" key="6">
    <source>
        <dbReference type="ARBA" id="ARBA00022989"/>
    </source>
</evidence>